<organism evidence="3 4">
    <name type="scientific">Brevirhabdus pacifica</name>
    <dbReference type="NCBI Taxonomy" id="1267768"/>
    <lineage>
        <taxon>Bacteria</taxon>
        <taxon>Pseudomonadati</taxon>
        <taxon>Pseudomonadota</taxon>
        <taxon>Alphaproteobacteria</taxon>
        <taxon>Rhodobacterales</taxon>
        <taxon>Paracoccaceae</taxon>
        <taxon>Brevirhabdus</taxon>
    </lineage>
</organism>
<dbReference type="InterPro" id="IPR001753">
    <property type="entry name" value="Enoyl-CoA_hydra/iso"/>
</dbReference>
<dbReference type="InterPro" id="IPR029045">
    <property type="entry name" value="ClpP/crotonase-like_dom_sf"/>
</dbReference>
<dbReference type="CDD" id="cd06558">
    <property type="entry name" value="crotonase-like"/>
    <property type="match status" value="1"/>
</dbReference>
<dbReference type="GO" id="GO:0003824">
    <property type="term" value="F:catalytic activity"/>
    <property type="evidence" value="ECO:0007669"/>
    <property type="project" value="InterPro"/>
</dbReference>
<dbReference type="PROSITE" id="PS00166">
    <property type="entry name" value="ENOYL_COA_HYDRATASE"/>
    <property type="match status" value="1"/>
</dbReference>
<dbReference type="InterPro" id="IPR018376">
    <property type="entry name" value="Enoyl-CoA_hyd/isom_CS"/>
</dbReference>
<dbReference type="PANTHER" id="PTHR11941:SF54">
    <property type="entry name" value="ENOYL-COA HYDRATASE, MITOCHONDRIAL"/>
    <property type="match status" value="1"/>
</dbReference>
<comment type="similarity">
    <text evidence="1 2">Belongs to the enoyl-CoA hydratase/isomerase family.</text>
</comment>
<dbReference type="PANTHER" id="PTHR11941">
    <property type="entry name" value="ENOYL-COA HYDRATASE-RELATED"/>
    <property type="match status" value="1"/>
</dbReference>
<dbReference type="Pfam" id="PF00378">
    <property type="entry name" value="ECH_1"/>
    <property type="match status" value="1"/>
</dbReference>
<dbReference type="SUPFAM" id="SSF52096">
    <property type="entry name" value="ClpP/crotonase"/>
    <property type="match status" value="1"/>
</dbReference>
<dbReference type="EMBL" id="CP019124">
    <property type="protein sequence ID" value="APX91059.1"/>
    <property type="molecule type" value="Genomic_DNA"/>
</dbReference>
<protein>
    <submittedName>
        <fullName evidence="3">Enoyl-CoA hydratase</fullName>
    </submittedName>
</protein>
<evidence type="ECO:0000313" key="4">
    <source>
        <dbReference type="Proteomes" id="UP000187266"/>
    </source>
</evidence>
<reference evidence="3 4" key="1">
    <citation type="submission" date="2017-01" db="EMBL/GenBank/DDBJ databases">
        <title>Genomic analysis of Xuhuaishuia manganoxidans DY6-4.</title>
        <authorList>
            <person name="Wang X."/>
        </authorList>
    </citation>
    <scope>NUCLEOTIDE SEQUENCE [LARGE SCALE GENOMIC DNA]</scope>
    <source>
        <strain evidence="3 4">DY6-4</strain>
    </source>
</reference>
<dbReference type="Gene3D" id="3.90.226.10">
    <property type="entry name" value="2-enoyl-CoA Hydratase, Chain A, domain 1"/>
    <property type="match status" value="1"/>
</dbReference>
<evidence type="ECO:0000256" key="2">
    <source>
        <dbReference type="RuleBase" id="RU003707"/>
    </source>
</evidence>
<name>A0A1U7DMF5_9RHOB</name>
<accession>A0A1U7DMF5</accession>
<gene>
    <name evidence="3" type="ORF">BV394_08490</name>
</gene>
<evidence type="ECO:0000256" key="1">
    <source>
        <dbReference type="ARBA" id="ARBA00005254"/>
    </source>
</evidence>
<dbReference type="STRING" id="1267768.BV394_08490"/>
<dbReference type="GO" id="GO:0006635">
    <property type="term" value="P:fatty acid beta-oxidation"/>
    <property type="evidence" value="ECO:0007669"/>
    <property type="project" value="TreeGrafter"/>
</dbReference>
<dbReference type="Proteomes" id="UP000187266">
    <property type="component" value="Chromosome"/>
</dbReference>
<proteinExistence type="inferred from homology"/>
<dbReference type="AlphaFoldDB" id="A0A1U7DMF5"/>
<evidence type="ECO:0000313" key="3">
    <source>
        <dbReference type="EMBL" id="APX91059.1"/>
    </source>
</evidence>
<sequence length="203" mass="21667">MEVDKSQPCWIVTLNRPEKANALTRDMLVQLTAVMDDASVQGARALVLTGRGHVFSAGADLEEARAGLALDDIWERLSSRVAALPFLTVAALNGTLAGGAFGMAMACDLRIGVEGAEFFYPVLRLGFQPQPSDPARLAALVGPARARMVLIGGARLSDQEALSFGLIDRLVPRRGLEQAIRDVTRDAVNAIPAHVAAIKDLLR</sequence>
<keyword evidence="4" id="KW-1185">Reference proteome</keyword>